<dbReference type="HAMAP" id="MF_03054">
    <property type="entry name" value="CTU2"/>
    <property type="match status" value="1"/>
</dbReference>
<protein>
    <recommendedName>
        <fullName evidence="3">Cytoplasmic tRNA 2-thiolation protein 2</fullName>
    </recommendedName>
</protein>
<comment type="similarity">
    <text evidence="3">Belongs to the CTU2/NCS2 family.</text>
</comment>
<dbReference type="GO" id="GO:0032447">
    <property type="term" value="P:protein urmylation"/>
    <property type="evidence" value="ECO:0007669"/>
    <property type="project" value="UniProtKB-UniRule"/>
</dbReference>
<evidence type="ECO:0000256" key="1">
    <source>
        <dbReference type="ARBA" id="ARBA00022490"/>
    </source>
</evidence>
<dbReference type="Pfam" id="PF10288">
    <property type="entry name" value="CTU2"/>
    <property type="match status" value="1"/>
</dbReference>
<dbReference type="InterPro" id="IPR019407">
    <property type="entry name" value="CTU2"/>
</dbReference>
<comment type="pathway">
    <text evidence="3">tRNA modification; 5-methoxycarbonylmethyl-2-thiouridine-tRNA biosynthesis.</text>
</comment>
<gene>
    <name evidence="4" type="ORF">Zmor_023993</name>
</gene>
<sequence>MCNVGDDNFDDLENSKYMPAKEKISPFSKCNKCREATPIVVLRSKDKYCKECFLSGTVHKFKALLGKHKLIRPNDRVLVVHRCGHAGTALLHFIRTGLDLGTHKKLRFEPVVLFVEDHSHLSLKERQELLKRVEHEINYFKFTMHLTSLSHLIRKGVNSEVLKNCAEILDLDDDSKSIIDNFVTKQTNTTNKTDFLNIARHKFMVDIAKELNCKFIFTPEISSDVASQLLTDVSLGRGSHIALNTGFCDFRDDTVKILRPLRLFDMKELGFYNHLNSLNPVTYRIVIDNPYKSIQHLMRKFVNDLQVNYPATVTTILKTGDKLALGSNKIRTCDLCNAPFEEESADLNSAESTQFSHWVSTQAHNSSLTSQERYIQTIEAFNNLTCDTYCFRCRQLMK</sequence>
<dbReference type="SUPFAM" id="SSF52402">
    <property type="entry name" value="Adenine nucleotide alpha hydrolases-like"/>
    <property type="match status" value="1"/>
</dbReference>
<dbReference type="GO" id="GO:0016779">
    <property type="term" value="F:nucleotidyltransferase activity"/>
    <property type="evidence" value="ECO:0007669"/>
    <property type="project" value="UniProtKB-UniRule"/>
</dbReference>
<dbReference type="InterPro" id="IPR014729">
    <property type="entry name" value="Rossmann-like_a/b/a_fold"/>
</dbReference>
<dbReference type="EMBL" id="JALNTZ010000007">
    <property type="protein sequence ID" value="KAJ3646404.1"/>
    <property type="molecule type" value="Genomic_DNA"/>
</dbReference>
<evidence type="ECO:0000256" key="3">
    <source>
        <dbReference type="HAMAP-Rule" id="MF_03054"/>
    </source>
</evidence>
<dbReference type="Gene3D" id="3.40.50.620">
    <property type="entry name" value="HUPs"/>
    <property type="match status" value="1"/>
</dbReference>
<dbReference type="GO" id="GO:0002143">
    <property type="term" value="P:tRNA wobble position uridine thiolation"/>
    <property type="evidence" value="ECO:0007669"/>
    <property type="project" value="TreeGrafter"/>
</dbReference>
<keyword evidence="5" id="KW-1185">Reference proteome</keyword>
<dbReference type="GO" id="GO:0016783">
    <property type="term" value="F:sulfurtransferase activity"/>
    <property type="evidence" value="ECO:0007669"/>
    <property type="project" value="TreeGrafter"/>
</dbReference>
<evidence type="ECO:0000313" key="4">
    <source>
        <dbReference type="EMBL" id="KAJ3646404.1"/>
    </source>
</evidence>
<dbReference type="PANTHER" id="PTHR20882:SF14">
    <property type="entry name" value="CYTOPLASMIC TRNA 2-THIOLATION PROTEIN 2"/>
    <property type="match status" value="1"/>
</dbReference>
<organism evidence="4 5">
    <name type="scientific">Zophobas morio</name>
    <dbReference type="NCBI Taxonomy" id="2755281"/>
    <lineage>
        <taxon>Eukaryota</taxon>
        <taxon>Metazoa</taxon>
        <taxon>Ecdysozoa</taxon>
        <taxon>Arthropoda</taxon>
        <taxon>Hexapoda</taxon>
        <taxon>Insecta</taxon>
        <taxon>Pterygota</taxon>
        <taxon>Neoptera</taxon>
        <taxon>Endopterygota</taxon>
        <taxon>Coleoptera</taxon>
        <taxon>Polyphaga</taxon>
        <taxon>Cucujiformia</taxon>
        <taxon>Tenebrionidae</taxon>
        <taxon>Zophobas</taxon>
    </lineage>
</organism>
<proteinExistence type="inferred from homology"/>
<comment type="subcellular location">
    <subcellularLocation>
        <location evidence="3">Cytoplasm</location>
    </subcellularLocation>
</comment>
<dbReference type="PANTHER" id="PTHR20882">
    <property type="entry name" value="CYTOPLASMIC TRNA 2-THIOLATION PROTEIN 2"/>
    <property type="match status" value="1"/>
</dbReference>
<name>A0AA38M7Z8_9CUCU</name>
<evidence type="ECO:0000313" key="5">
    <source>
        <dbReference type="Proteomes" id="UP001168821"/>
    </source>
</evidence>
<evidence type="ECO:0000256" key="2">
    <source>
        <dbReference type="ARBA" id="ARBA00022694"/>
    </source>
</evidence>
<keyword evidence="1 3" id="KW-0963">Cytoplasm</keyword>
<dbReference type="AlphaFoldDB" id="A0AA38M7Z8"/>
<comment type="function">
    <text evidence="3">Plays a central role in 2-thiolation of mcm(5)S(2)U at tRNA wobble positions of tRNA(Lys), tRNA(Glu) and tRNA(Gln). May act by forming a heterodimer with NCS6/CTU1 that ligates sulfur from thiocarboxylated URM1 onto the uridine of tRNAs at wobble position.</text>
</comment>
<accession>A0AA38M7Z8</accession>
<comment type="caution">
    <text evidence="4">The sequence shown here is derived from an EMBL/GenBank/DDBJ whole genome shotgun (WGS) entry which is preliminary data.</text>
</comment>
<keyword evidence="2 3" id="KW-0819">tRNA processing</keyword>
<dbReference type="GO" id="GO:0000049">
    <property type="term" value="F:tRNA binding"/>
    <property type="evidence" value="ECO:0007669"/>
    <property type="project" value="InterPro"/>
</dbReference>
<reference evidence="4" key="1">
    <citation type="journal article" date="2023" name="G3 (Bethesda)">
        <title>Whole genome assemblies of Zophobas morio and Tenebrio molitor.</title>
        <authorList>
            <person name="Kaur S."/>
            <person name="Stinson S.A."/>
            <person name="diCenzo G.C."/>
        </authorList>
    </citation>
    <scope>NUCLEOTIDE SEQUENCE</scope>
    <source>
        <strain evidence="4">QUZm001</strain>
    </source>
</reference>
<dbReference type="Proteomes" id="UP001168821">
    <property type="component" value="Unassembled WGS sequence"/>
</dbReference>
<dbReference type="GO" id="GO:0005829">
    <property type="term" value="C:cytosol"/>
    <property type="evidence" value="ECO:0007669"/>
    <property type="project" value="TreeGrafter"/>
</dbReference>